<proteinExistence type="predicted"/>
<dbReference type="InterPro" id="IPR036188">
    <property type="entry name" value="FAD/NAD-bd_sf"/>
</dbReference>
<dbReference type="PRINTS" id="PR00419">
    <property type="entry name" value="ADXRDTASE"/>
</dbReference>
<dbReference type="PANTHER" id="PTHR42923">
    <property type="entry name" value="PROTOPORPHYRINOGEN OXIDASE"/>
    <property type="match status" value="1"/>
</dbReference>
<evidence type="ECO:0000313" key="3">
    <source>
        <dbReference type="Proteomes" id="UP000231407"/>
    </source>
</evidence>
<comment type="caution">
    <text evidence="2">The sequence shown here is derived from an EMBL/GenBank/DDBJ whole genome shotgun (WGS) entry which is preliminary data.</text>
</comment>
<dbReference type="AlphaFoldDB" id="A0A2M7AS80"/>
<organism evidence="2 3">
    <name type="scientific">Candidatus Shapirobacteria bacterium CG06_land_8_20_14_3_00_40_12</name>
    <dbReference type="NCBI Taxonomy" id="1974881"/>
    <lineage>
        <taxon>Bacteria</taxon>
        <taxon>Candidatus Shapironibacteriota</taxon>
    </lineage>
</organism>
<name>A0A2M7AS80_9BACT</name>
<feature type="domain" description="Amine oxidase" evidence="1">
    <location>
        <begin position="10"/>
        <end position="226"/>
    </location>
</feature>
<sequence>MKIAIIGGGITGLVAGYRLLQIGHEVIIFEKEKELGGLLGSFKIEGKSLERVYHHIFRTDKYIINLIEELGLSKKLKWFNGSTAIYYDKKLYPFNGAVDLLKFKPLGMVNKLRLGLVKIYLEKEKKWQKFENVSACQWMKKWGGKRAYEIIWEPLLKGKFSDRYEDISMVWLWARIHTRGNSSEKGGEKLGYLTGGFGQITKEVGNRIKKMGGEIKLRSQISDVRSQLEDFDKVISSEQLKNIDYLGAVTVVFSSTQNLSKYYWHNINDVNSPFVAIIQHTNLVSKENYGGKHVYYLGTYLPQDHKYFKIDDKIIFKENFTYLKNIFPEFDKKQISEKKIFRFKTAQHIVKTNYQCQISNVKKDDKIINVNFANIYPEDRGINLAVREGEKVIDRLRLY</sequence>
<protein>
    <recommendedName>
        <fullName evidence="1">Amine oxidase domain-containing protein</fullName>
    </recommendedName>
</protein>
<dbReference type="GO" id="GO:0016491">
    <property type="term" value="F:oxidoreductase activity"/>
    <property type="evidence" value="ECO:0007669"/>
    <property type="project" value="InterPro"/>
</dbReference>
<dbReference type="NCBIfam" id="NF005560">
    <property type="entry name" value="PRK07233.1"/>
    <property type="match status" value="1"/>
</dbReference>
<dbReference type="Proteomes" id="UP000231407">
    <property type="component" value="Unassembled WGS sequence"/>
</dbReference>
<accession>A0A2M7AS80</accession>
<dbReference type="InterPro" id="IPR050464">
    <property type="entry name" value="Zeta_carotene_desat/Oxidored"/>
</dbReference>
<reference evidence="3" key="1">
    <citation type="submission" date="2017-09" db="EMBL/GenBank/DDBJ databases">
        <title>Depth-based differentiation of microbial function through sediment-hosted aquifers and enrichment of novel symbionts in the deep terrestrial subsurface.</title>
        <authorList>
            <person name="Probst A.J."/>
            <person name="Ladd B."/>
            <person name="Jarett J.K."/>
            <person name="Geller-Mcgrath D.E."/>
            <person name="Sieber C.M.K."/>
            <person name="Emerson J.B."/>
            <person name="Anantharaman K."/>
            <person name="Thomas B.C."/>
            <person name="Malmstrom R."/>
            <person name="Stieglmeier M."/>
            <person name="Klingl A."/>
            <person name="Woyke T."/>
            <person name="Ryan C.M."/>
            <person name="Banfield J.F."/>
        </authorList>
    </citation>
    <scope>NUCLEOTIDE SEQUENCE [LARGE SCALE GENOMIC DNA]</scope>
</reference>
<dbReference type="EMBL" id="PEWA01000029">
    <property type="protein sequence ID" value="PIU73413.1"/>
    <property type="molecule type" value="Genomic_DNA"/>
</dbReference>
<dbReference type="SUPFAM" id="SSF51905">
    <property type="entry name" value="FAD/NAD(P)-binding domain"/>
    <property type="match status" value="1"/>
</dbReference>
<dbReference type="Gene3D" id="3.50.50.60">
    <property type="entry name" value="FAD/NAD(P)-binding domain"/>
    <property type="match status" value="1"/>
</dbReference>
<gene>
    <name evidence="2" type="ORF">COS78_02425</name>
</gene>
<dbReference type="PANTHER" id="PTHR42923:SF46">
    <property type="entry name" value="AMINE OXIDASE"/>
    <property type="match status" value="1"/>
</dbReference>
<evidence type="ECO:0000313" key="2">
    <source>
        <dbReference type="EMBL" id="PIU73413.1"/>
    </source>
</evidence>
<dbReference type="InterPro" id="IPR002937">
    <property type="entry name" value="Amino_oxidase"/>
</dbReference>
<dbReference type="Pfam" id="PF01593">
    <property type="entry name" value="Amino_oxidase"/>
    <property type="match status" value="1"/>
</dbReference>
<evidence type="ECO:0000259" key="1">
    <source>
        <dbReference type="Pfam" id="PF01593"/>
    </source>
</evidence>